<evidence type="ECO:0000313" key="1">
    <source>
        <dbReference type="EMBL" id="CAI9696421.1"/>
    </source>
</evidence>
<organism evidence="1 2">
    <name type="scientific">Rangifer tarandus platyrhynchus</name>
    <name type="common">Svalbard reindeer</name>
    <dbReference type="NCBI Taxonomy" id="3082113"/>
    <lineage>
        <taxon>Eukaryota</taxon>
        <taxon>Metazoa</taxon>
        <taxon>Chordata</taxon>
        <taxon>Craniata</taxon>
        <taxon>Vertebrata</taxon>
        <taxon>Euteleostomi</taxon>
        <taxon>Mammalia</taxon>
        <taxon>Eutheria</taxon>
        <taxon>Laurasiatheria</taxon>
        <taxon>Artiodactyla</taxon>
        <taxon>Ruminantia</taxon>
        <taxon>Pecora</taxon>
        <taxon>Cervidae</taxon>
        <taxon>Odocoileinae</taxon>
        <taxon>Rangifer</taxon>
    </lineage>
</organism>
<dbReference type="Proteomes" id="UP001162501">
    <property type="component" value="Chromosome 16"/>
</dbReference>
<dbReference type="EMBL" id="OX596100">
    <property type="protein sequence ID" value="CAI9696421.1"/>
    <property type="molecule type" value="Genomic_DNA"/>
</dbReference>
<proteinExistence type="predicted"/>
<gene>
    <name evidence="1" type="ORF">MRATA1EN3_LOCUS7634</name>
</gene>
<sequence>MARGAEASTNGGVAKWAAAPFVTDSTGRRRRPRGLKGQQRHHPRYRLGKGCPHPAPSPPLPSPPLPSPPLLSPPLPSSPLPSPPRRSCAPPFGACARLGRAPAWPPPPPCDPAPFLLAHLLCSRPRTPGLGQLAPRPLITRRSWRPPRALSPSLGPDTCLAYCAGHVGGAAATRRSLGAGLRQALSGPPTHLTRPGALADRRLLTVLWTQIGPLSFISAALILVT</sequence>
<accession>A0ACB0E7N5</accession>
<reference evidence="1" key="1">
    <citation type="submission" date="2023-05" db="EMBL/GenBank/DDBJ databases">
        <authorList>
            <consortium name="ELIXIR-Norway"/>
        </authorList>
    </citation>
    <scope>NUCLEOTIDE SEQUENCE</scope>
</reference>
<evidence type="ECO:0000313" key="2">
    <source>
        <dbReference type="Proteomes" id="UP001162501"/>
    </source>
</evidence>
<name>A0ACB0E7N5_RANTA</name>
<protein>
    <submittedName>
        <fullName evidence="1">Uncharacterized protein</fullName>
    </submittedName>
</protein>